<evidence type="ECO:0000256" key="6">
    <source>
        <dbReference type="SAM" id="Coils"/>
    </source>
</evidence>
<dbReference type="GO" id="GO:0005886">
    <property type="term" value="C:plasma membrane"/>
    <property type="evidence" value="ECO:0007669"/>
    <property type="project" value="UniProtKB-SubCell"/>
</dbReference>
<dbReference type="Proteomes" id="UP000215377">
    <property type="component" value="Unassembled WGS sequence"/>
</dbReference>
<dbReference type="Pfam" id="PF02706">
    <property type="entry name" value="Wzz"/>
    <property type="match status" value="1"/>
</dbReference>
<keyword evidence="11" id="KW-1185">Reference proteome</keyword>
<evidence type="ECO:0000256" key="5">
    <source>
        <dbReference type="ARBA" id="ARBA00023136"/>
    </source>
</evidence>
<dbReference type="InterPro" id="IPR050445">
    <property type="entry name" value="Bact_polysacc_biosynth/exp"/>
</dbReference>
<comment type="caution">
    <text evidence="10">The sequence shown here is derived from an EMBL/GenBank/DDBJ whole genome shotgun (WGS) entry which is preliminary data.</text>
</comment>
<evidence type="ECO:0000256" key="3">
    <source>
        <dbReference type="ARBA" id="ARBA00022692"/>
    </source>
</evidence>
<protein>
    <submittedName>
        <fullName evidence="10">Uncharacterized protein</fullName>
    </submittedName>
</protein>
<keyword evidence="4 7" id="KW-1133">Transmembrane helix</keyword>
<dbReference type="GO" id="GO:0004713">
    <property type="term" value="F:protein tyrosine kinase activity"/>
    <property type="evidence" value="ECO:0007669"/>
    <property type="project" value="TreeGrafter"/>
</dbReference>
<dbReference type="Gene3D" id="3.40.50.300">
    <property type="entry name" value="P-loop containing nucleotide triphosphate hydrolases"/>
    <property type="match status" value="1"/>
</dbReference>
<reference evidence="10 11" key="1">
    <citation type="submission" date="2013-04" db="EMBL/GenBank/DDBJ databases">
        <title>Oceanicola sp. 22II1-22F33 Genome Sequencing.</title>
        <authorList>
            <person name="Lai Q."/>
            <person name="Li G."/>
            <person name="Shao Z."/>
        </authorList>
    </citation>
    <scope>NUCLEOTIDE SEQUENCE [LARGE SCALE GENOMIC DNA]</scope>
    <source>
        <strain evidence="10 11">22II1-22F33</strain>
    </source>
</reference>
<comment type="subcellular location">
    <subcellularLocation>
        <location evidence="1">Cell membrane</location>
        <topology evidence="1">Multi-pass membrane protein</topology>
    </subcellularLocation>
</comment>
<evidence type="ECO:0000259" key="9">
    <source>
        <dbReference type="Pfam" id="PF13807"/>
    </source>
</evidence>
<evidence type="ECO:0000256" key="2">
    <source>
        <dbReference type="ARBA" id="ARBA00022475"/>
    </source>
</evidence>
<organism evidence="10 11">
    <name type="scientific">Marinibacterium profundimaris</name>
    <dbReference type="NCBI Taxonomy" id="1679460"/>
    <lineage>
        <taxon>Bacteria</taxon>
        <taxon>Pseudomonadati</taxon>
        <taxon>Pseudomonadota</taxon>
        <taxon>Alphaproteobacteria</taxon>
        <taxon>Rhodobacterales</taxon>
        <taxon>Paracoccaceae</taxon>
        <taxon>Marinibacterium</taxon>
    </lineage>
</organism>
<dbReference type="InterPro" id="IPR003856">
    <property type="entry name" value="LPS_length_determ_N"/>
</dbReference>
<evidence type="ECO:0000256" key="4">
    <source>
        <dbReference type="ARBA" id="ARBA00022989"/>
    </source>
</evidence>
<keyword evidence="3 7" id="KW-0812">Transmembrane</keyword>
<dbReference type="InterPro" id="IPR032807">
    <property type="entry name" value="GNVR"/>
</dbReference>
<dbReference type="RefSeq" id="WP_158217972.1">
    <property type="nucleotide sequence ID" value="NZ_AQQR01000005.1"/>
</dbReference>
<dbReference type="SUPFAM" id="SSF52540">
    <property type="entry name" value="P-loop containing nucleoside triphosphate hydrolases"/>
    <property type="match status" value="1"/>
</dbReference>
<dbReference type="PANTHER" id="PTHR32309">
    <property type="entry name" value="TYROSINE-PROTEIN KINASE"/>
    <property type="match status" value="1"/>
</dbReference>
<feature type="coiled-coil region" evidence="6">
    <location>
        <begin position="265"/>
        <end position="306"/>
    </location>
</feature>
<feature type="transmembrane region" description="Helical" evidence="7">
    <location>
        <begin position="24"/>
        <end position="45"/>
    </location>
</feature>
<dbReference type="InterPro" id="IPR027417">
    <property type="entry name" value="P-loop_NTPase"/>
</dbReference>
<feature type="domain" description="Tyrosine-protein kinase G-rich" evidence="9">
    <location>
        <begin position="414"/>
        <end position="485"/>
    </location>
</feature>
<keyword evidence="5 7" id="KW-0472">Membrane</keyword>
<keyword evidence="6" id="KW-0175">Coiled coil</keyword>
<feature type="domain" description="Polysaccharide chain length determinant N-terminal" evidence="8">
    <location>
        <begin position="15"/>
        <end position="99"/>
    </location>
</feature>
<dbReference type="OrthoDB" id="230260at2"/>
<evidence type="ECO:0000313" key="10">
    <source>
        <dbReference type="EMBL" id="OWU72820.1"/>
    </source>
</evidence>
<dbReference type="AlphaFoldDB" id="A0A225NKG8"/>
<dbReference type="Pfam" id="PF13807">
    <property type="entry name" value="GNVR"/>
    <property type="match status" value="1"/>
</dbReference>
<evidence type="ECO:0000256" key="7">
    <source>
        <dbReference type="SAM" id="Phobius"/>
    </source>
</evidence>
<dbReference type="EMBL" id="AQQR01000005">
    <property type="protein sequence ID" value="OWU72820.1"/>
    <property type="molecule type" value="Genomic_DNA"/>
</dbReference>
<accession>A0A225NKG8</accession>
<evidence type="ECO:0000256" key="1">
    <source>
        <dbReference type="ARBA" id="ARBA00004651"/>
    </source>
</evidence>
<proteinExistence type="predicted"/>
<gene>
    <name evidence="10" type="ORF">ATO3_13960</name>
</gene>
<dbReference type="PANTHER" id="PTHR32309:SF13">
    <property type="entry name" value="FERRIC ENTEROBACTIN TRANSPORT PROTEIN FEPE"/>
    <property type="match status" value="1"/>
</dbReference>
<name>A0A225NKG8_9RHOB</name>
<evidence type="ECO:0000313" key="11">
    <source>
        <dbReference type="Proteomes" id="UP000215377"/>
    </source>
</evidence>
<keyword evidence="2" id="KW-1003">Cell membrane</keyword>
<evidence type="ECO:0000259" key="8">
    <source>
        <dbReference type="Pfam" id="PF02706"/>
    </source>
</evidence>
<sequence length="736" mass="80012">MPRPREEAAHFRPRDLMRALRAKAWIIVTCTVVAVAATIVMLAGATPRYAAYSQMLLGEQGLSSRNTFDLVESQSLSNTVIEGELAVLQSNALLVRVARRLELDTVPEFNPDLLPPEEPSALKSTVQGIVSGTTNGIKSILGMAEEPVEAADEVDDAEPSAIDQAAVTGSDELGAMESVVGKLRNSISVRQLGSSYVVQVSASSSDPRVAAAIVNTLMDEYISFLSDKRFQAARRFSTWLETRVEGLAEQLEASERDVFEFRATMDAEADSRERLDQQLRELTSRLVAQRSELAEVTATLEKMRNAMDSSGPMTAANLISSDEAFEYRAELGELNRRKAAAISNFGEDSPQVLSIERSINSVEEGLSLEVEREIARLENSTAVLGVVVSSLEASMRELSTTILGLTGEEIELNQLQRIVDANQRVYQEFLGRFREANEIQNLQTPDADVISYAGVPNSPVYPRKKLSVILAGVGGMFAGIMLILMMEMAPKKISTAEQLSRRTGVSVYGRIPRLASRSSRPSNVLSAMRTRPDGPLAHAALRLASNADMRSGGTARSIVLSSIEACSDKSLAALMLGWAKAHRGYRCVVVDADIRRAELTTLLGDDYPMPEGSLAQVLYGECHMNDAVIELKDLGFYFMPTIPMGSDPAVVFDTAKFQTIMDSLLDLFDVVILDAPAAVDLSDAFLPTEQLDIGLFIVPAGQSTADDLEMPLRISRSAGVRNHGLVLSRDRTLTAS</sequence>